<dbReference type="RefSeq" id="WP_094689718.1">
    <property type="nucleotide sequence ID" value="NZ_JACBYZ010000001.1"/>
</dbReference>
<dbReference type="InterPro" id="IPR023299">
    <property type="entry name" value="ATPase_P-typ_cyto_dom_N"/>
</dbReference>
<dbReference type="InterPro" id="IPR023214">
    <property type="entry name" value="HAD_sf"/>
</dbReference>
<protein>
    <submittedName>
        <fullName evidence="8">Haloacid dehalogenase</fullName>
    </submittedName>
</protein>
<dbReference type="Pfam" id="PF00702">
    <property type="entry name" value="Hydrolase"/>
    <property type="match status" value="1"/>
</dbReference>
<dbReference type="SUPFAM" id="SSF81665">
    <property type="entry name" value="Calcium ATPase, transmembrane domain M"/>
    <property type="match status" value="1"/>
</dbReference>
<feature type="transmembrane region" description="Helical" evidence="6">
    <location>
        <begin position="47"/>
        <end position="65"/>
    </location>
</feature>
<dbReference type="Gene3D" id="2.70.150.10">
    <property type="entry name" value="Calcium-transporting ATPase, cytoplasmic transduction domain A"/>
    <property type="match status" value="1"/>
</dbReference>
<dbReference type="NCBIfam" id="TIGR01494">
    <property type="entry name" value="ATPase_P-type"/>
    <property type="match status" value="2"/>
</dbReference>
<gene>
    <name evidence="8" type="ORF">AEAE_0648</name>
</gene>
<evidence type="ECO:0000256" key="6">
    <source>
        <dbReference type="SAM" id="Phobius"/>
    </source>
</evidence>
<evidence type="ECO:0000256" key="4">
    <source>
        <dbReference type="ARBA" id="ARBA00022989"/>
    </source>
</evidence>
<dbReference type="Proteomes" id="UP000228976">
    <property type="component" value="Unassembled WGS sequence"/>
</dbReference>
<dbReference type="GO" id="GO:0005886">
    <property type="term" value="C:plasma membrane"/>
    <property type="evidence" value="ECO:0007669"/>
    <property type="project" value="UniProtKB-SubCell"/>
</dbReference>
<feature type="transmembrane region" description="Helical" evidence="6">
    <location>
        <begin position="71"/>
        <end position="87"/>
    </location>
</feature>
<feature type="domain" description="P-type ATPase A" evidence="7">
    <location>
        <begin position="102"/>
        <end position="199"/>
    </location>
</feature>
<keyword evidence="3" id="KW-1278">Translocase</keyword>
<keyword evidence="5 6" id="KW-0472">Membrane</keyword>
<feature type="transmembrane region" description="Helical" evidence="6">
    <location>
        <begin position="730"/>
        <end position="749"/>
    </location>
</feature>
<keyword evidence="9" id="KW-1185">Reference proteome</keyword>
<dbReference type="InterPro" id="IPR059000">
    <property type="entry name" value="ATPase_P-type_domA"/>
</dbReference>
<comment type="caution">
    <text evidence="8">The sequence shown here is derived from an EMBL/GenBank/DDBJ whole genome shotgun (WGS) entry which is preliminary data.</text>
</comment>
<dbReference type="PRINTS" id="PR00119">
    <property type="entry name" value="CATATPASE"/>
</dbReference>
<feature type="transmembrane region" description="Helical" evidence="6">
    <location>
        <begin position="792"/>
        <end position="810"/>
    </location>
</feature>
<dbReference type="GO" id="GO:0005524">
    <property type="term" value="F:ATP binding"/>
    <property type="evidence" value="ECO:0007669"/>
    <property type="project" value="InterPro"/>
</dbReference>
<dbReference type="InterPro" id="IPR008250">
    <property type="entry name" value="ATPase_P-typ_transduc_dom_A_sf"/>
</dbReference>
<sequence>MSITSLPTISLPGLSNAEVNQRVQAGEVNTSEKTTSRSFAEIIRANVFTLFNGIIVTAMVAVLLTGSWKDAVFGGVVIVNMLIGIYTETRAKLALDNLSILVAQRSWVRRDGVDVEVDSQQIVLGDLLWVRAGEQVPADGVIVQSWNIEMDESMLTGESATVRHQVGEKLLSGSVCTSGMALLEVTAVGKDSYAAGLTAQAKKFKAVRSDLQDGINKILKWLTVVVIPLCLLLIWSQVRVQASAGGWRSATVSAVAGVVGMIPEGLVLLTSLNFALSSLRLARQKVLIQQMESVETLARVDSLNLDKTGTITDGGIEFDSLVQLASDGSALSTPASEQLKSTVLALFTSAASNATSQAITEGLNSQGVTAATFLEINRIPFSSARKWSAVLVESRDTASQAIAYFAGAPEMLLANEPCAPTVLAQVQKDASQGKRVLFIARASMSAAEFEKCEEDGVAPRNIEPIALVILGETVRSDAKQTLAYFRQQDVRCRIVSGDNPQTVAAIAQRVDLRGDGQMPRWMDARELPDDAVKVASILENVDVLGRVLPEQKKLIVQALQLSGHTVAMTGDGVNDALAIKEADFGIAMGNATPATKAVADAVIIDSRFSHLPAVVGQGRRVMANMERVASLFLVKTCYSAIVALGVCLLGLPYPYLPRHMTYISALTIGIPAFILSLPANNKRYRPGFLPRVVAFSLPTGFAIGVCVNLATWAMPRLFGWSVLTDMHQLAVLRSLCAILVFVLGFVTLARVSTPLKSWRGLLVLGLFSVGVIGALIPQVAQFFAIMLPQDVLWRYLIGCLVAALIIFLAFDDVARRIIDRLSKKMNQLS</sequence>
<dbReference type="SUPFAM" id="SSF81653">
    <property type="entry name" value="Calcium ATPase, transduction domain A"/>
    <property type="match status" value="1"/>
</dbReference>
<dbReference type="SUPFAM" id="SSF56784">
    <property type="entry name" value="HAD-like"/>
    <property type="match status" value="1"/>
</dbReference>
<dbReference type="InterPro" id="IPR036412">
    <property type="entry name" value="HAD-like_sf"/>
</dbReference>
<name>A0A261FAH8_9BIFI</name>
<evidence type="ECO:0000256" key="5">
    <source>
        <dbReference type="ARBA" id="ARBA00023136"/>
    </source>
</evidence>
<dbReference type="SUPFAM" id="SSF81660">
    <property type="entry name" value="Metal cation-transporting ATPase, ATP-binding domain N"/>
    <property type="match status" value="1"/>
</dbReference>
<dbReference type="OrthoDB" id="9814270at2"/>
<dbReference type="Gene3D" id="1.20.1110.10">
    <property type="entry name" value="Calcium-transporting ATPase, transmembrane domain"/>
    <property type="match status" value="1"/>
</dbReference>
<dbReference type="SFLD" id="SFLDF00027">
    <property type="entry name" value="p-type_atpase"/>
    <property type="match status" value="1"/>
</dbReference>
<feature type="transmembrane region" description="Helical" evidence="6">
    <location>
        <begin position="218"/>
        <end position="238"/>
    </location>
</feature>
<dbReference type="PRINTS" id="PR00120">
    <property type="entry name" value="HATPASE"/>
</dbReference>
<evidence type="ECO:0000313" key="9">
    <source>
        <dbReference type="Proteomes" id="UP000228976"/>
    </source>
</evidence>
<evidence type="ECO:0000256" key="2">
    <source>
        <dbReference type="ARBA" id="ARBA00022692"/>
    </source>
</evidence>
<dbReference type="PROSITE" id="PS00154">
    <property type="entry name" value="ATPASE_E1_E2"/>
    <property type="match status" value="1"/>
</dbReference>
<reference evidence="8 9" key="1">
    <citation type="journal article" date="2017" name="BMC Genomics">
        <title>Comparative genomic and phylogenomic analyses of the Bifidobacteriaceae family.</title>
        <authorList>
            <person name="Lugli G.A."/>
            <person name="Milani C."/>
            <person name="Turroni F."/>
            <person name="Duranti S."/>
            <person name="Mancabelli L."/>
            <person name="Mangifesta M."/>
            <person name="Ferrario C."/>
            <person name="Modesto M."/>
            <person name="Mattarelli P."/>
            <person name="Jiri K."/>
            <person name="van Sinderen D."/>
            <person name="Ventura M."/>
        </authorList>
    </citation>
    <scope>NUCLEOTIDE SEQUENCE [LARGE SCALE GENOMIC DNA]</scope>
    <source>
        <strain evidence="8 9">LMG 21773</strain>
    </source>
</reference>
<dbReference type="Pfam" id="PF00122">
    <property type="entry name" value="E1-E2_ATPase"/>
    <property type="match status" value="1"/>
</dbReference>
<dbReference type="GO" id="GO:0016887">
    <property type="term" value="F:ATP hydrolysis activity"/>
    <property type="evidence" value="ECO:0007669"/>
    <property type="project" value="InterPro"/>
</dbReference>
<dbReference type="EMBL" id="MWWU01000002">
    <property type="protein sequence ID" value="OZG56160.1"/>
    <property type="molecule type" value="Genomic_DNA"/>
</dbReference>
<keyword evidence="4 6" id="KW-1133">Transmembrane helix</keyword>
<keyword evidence="2 6" id="KW-0812">Transmembrane</keyword>
<evidence type="ECO:0000256" key="1">
    <source>
        <dbReference type="ARBA" id="ARBA00004651"/>
    </source>
</evidence>
<dbReference type="InterPro" id="IPR023298">
    <property type="entry name" value="ATPase_P-typ_TM_dom_sf"/>
</dbReference>
<dbReference type="AlphaFoldDB" id="A0A261FAH8"/>
<dbReference type="PANTHER" id="PTHR42861">
    <property type="entry name" value="CALCIUM-TRANSPORTING ATPASE"/>
    <property type="match status" value="1"/>
</dbReference>
<feature type="transmembrane region" description="Helical" evidence="6">
    <location>
        <begin position="761"/>
        <end position="786"/>
    </location>
</feature>
<dbReference type="InterPro" id="IPR044492">
    <property type="entry name" value="P_typ_ATPase_HD_dom"/>
</dbReference>
<dbReference type="Gene3D" id="3.40.50.1000">
    <property type="entry name" value="HAD superfamily/HAD-like"/>
    <property type="match status" value="1"/>
</dbReference>
<dbReference type="InterPro" id="IPR001757">
    <property type="entry name" value="P_typ_ATPase"/>
</dbReference>
<evidence type="ECO:0000259" key="7">
    <source>
        <dbReference type="Pfam" id="PF00122"/>
    </source>
</evidence>
<dbReference type="SFLD" id="SFLDS00003">
    <property type="entry name" value="Haloacid_Dehalogenase"/>
    <property type="match status" value="1"/>
</dbReference>
<feature type="transmembrane region" description="Helical" evidence="6">
    <location>
        <begin position="250"/>
        <end position="276"/>
    </location>
</feature>
<organism evidence="8 9">
    <name type="scientific">Aeriscardovia aeriphila</name>
    <dbReference type="NCBI Taxonomy" id="218139"/>
    <lineage>
        <taxon>Bacteria</taxon>
        <taxon>Bacillati</taxon>
        <taxon>Actinomycetota</taxon>
        <taxon>Actinomycetes</taxon>
        <taxon>Bifidobacteriales</taxon>
        <taxon>Bifidobacteriaceae</taxon>
        <taxon>Aeriscardovia</taxon>
    </lineage>
</organism>
<dbReference type="InterPro" id="IPR018303">
    <property type="entry name" value="ATPase_P-typ_P_site"/>
</dbReference>
<feature type="transmembrane region" description="Helical" evidence="6">
    <location>
        <begin position="659"/>
        <end position="680"/>
    </location>
</feature>
<dbReference type="SFLD" id="SFLDG00002">
    <property type="entry name" value="C1.7:_P-type_atpase_like"/>
    <property type="match status" value="1"/>
</dbReference>
<feature type="transmembrane region" description="Helical" evidence="6">
    <location>
        <begin position="692"/>
        <end position="710"/>
    </location>
</feature>
<accession>A0A261FAH8</accession>
<comment type="subcellular location">
    <subcellularLocation>
        <location evidence="1">Cell membrane</location>
        <topology evidence="1">Multi-pass membrane protein</topology>
    </subcellularLocation>
</comment>
<dbReference type="Gene3D" id="3.40.1110.10">
    <property type="entry name" value="Calcium-transporting ATPase, cytoplasmic domain N"/>
    <property type="match status" value="1"/>
</dbReference>
<feature type="transmembrane region" description="Helical" evidence="6">
    <location>
        <begin position="628"/>
        <end position="653"/>
    </location>
</feature>
<evidence type="ECO:0000313" key="8">
    <source>
        <dbReference type="EMBL" id="OZG56160.1"/>
    </source>
</evidence>
<proteinExistence type="predicted"/>
<evidence type="ECO:0000256" key="3">
    <source>
        <dbReference type="ARBA" id="ARBA00022967"/>
    </source>
</evidence>